<gene>
    <name evidence="1" type="ORF">AG1IA_08052</name>
</gene>
<evidence type="ECO:0000313" key="1">
    <source>
        <dbReference type="EMBL" id="ELU37919.1"/>
    </source>
</evidence>
<evidence type="ECO:0000313" key="2">
    <source>
        <dbReference type="Proteomes" id="UP000011668"/>
    </source>
</evidence>
<name>L8WNJ6_THACA</name>
<proteinExistence type="predicted"/>
<dbReference type="AlphaFoldDB" id="L8WNJ6"/>
<reference evidence="1 2" key="1">
    <citation type="journal article" date="2013" name="Nat. Commun.">
        <title>The evolution and pathogenic mechanisms of the rice sheath blight pathogen.</title>
        <authorList>
            <person name="Zheng A."/>
            <person name="Lin R."/>
            <person name="Xu L."/>
            <person name="Qin P."/>
            <person name="Tang C."/>
            <person name="Ai P."/>
            <person name="Zhang D."/>
            <person name="Liu Y."/>
            <person name="Sun Z."/>
            <person name="Feng H."/>
            <person name="Wang Y."/>
            <person name="Chen Y."/>
            <person name="Liang X."/>
            <person name="Fu R."/>
            <person name="Li Q."/>
            <person name="Zhang J."/>
            <person name="Yu X."/>
            <person name="Xie Z."/>
            <person name="Ding L."/>
            <person name="Guan P."/>
            <person name="Tang J."/>
            <person name="Liang Y."/>
            <person name="Wang S."/>
            <person name="Deng Q."/>
            <person name="Li S."/>
            <person name="Zhu J."/>
            <person name="Wang L."/>
            <person name="Liu H."/>
            <person name="Li P."/>
        </authorList>
    </citation>
    <scope>NUCLEOTIDE SEQUENCE [LARGE SCALE GENOMIC DNA]</scope>
    <source>
        <strain evidence="2">AG-1 IA</strain>
    </source>
</reference>
<accession>L8WNJ6</accession>
<organism evidence="1 2">
    <name type="scientific">Thanatephorus cucumeris (strain AG1-IA)</name>
    <name type="common">Rice sheath blight fungus</name>
    <name type="synonym">Rhizoctonia solani</name>
    <dbReference type="NCBI Taxonomy" id="983506"/>
    <lineage>
        <taxon>Eukaryota</taxon>
        <taxon>Fungi</taxon>
        <taxon>Dikarya</taxon>
        <taxon>Basidiomycota</taxon>
        <taxon>Agaricomycotina</taxon>
        <taxon>Agaricomycetes</taxon>
        <taxon>Cantharellales</taxon>
        <taxon>Ceratobasidiaceae</taxon>
        <taxon>Rhizoctonia</taxon>
        <taxon>Rhizoctonia solani AG-1</taxon>
    </lineage>
</organism>
<dbReference type="OrthoDB" id="2401875at2759"/>
<comment type="caution">
    <text evidence="1">The sequence shown here is derived from an EMBL/GenBank/DDBJ whole genome shotgun (WGS) entry which is preliminary data.</text>
</comment>
<dbReference type="EMBL" id="AFRT01002388">
    <property type="protein sequence ID" value="ELU37919.1"/>
    <property type="molecule type" value="Genomic_DNA"/>
</dbReference>
<dbReference type="HOGENOM" id="CLU_1166523_0_0_1"/>
<sequence>MSEKVKEFVEMPQEFAREGKLVSEINPVSMCRFARQLPSGSVSWVSSGILSNLSIFQCECDLSGLENTSKSYLIASGSVRRLQQQHFSVSSLCRPAFRVLILCFDQRRCIGVYSGWQWWCGDERYQIERASCERTHRLFFPKNPEDKGFREDGSGDARVEEAHSIWLGMRCVWGTRCSSSCCVTGVAHDIGHCTASFSRTTPKCVEIRGRQAQQENALTFFIWQTRTRRILLLEACIK</sequence>
<dbReference type="Proteomes" id="UP000011668">
    <property type="component" value="Unassembled WGS sequence"/>
</dbReference>
<protein>
    <submittedName>
        <fullName evidence="1">Uncharacterized protein</fullName>
    </submittedName>
</protein>
<keyword evidence="2" id="KW-1185">Reference proteome</keyword>